<dbReference type="Proteomes" id="UP000002313">
    <property type="component" value="Chromosome VIII"/>
</dbReference>
<dbReference type="KEGG" id="ein:Eint_081950"/>
<dbReference type="AlphaFoldDB" id="E0S8B9"/>
<reference evidence="2 3" key="2">
    <citation type="journal article" date="2012" name="Proc. Natl. Acad. Sci. U.S.A.">
        <title>Gain and loss of multiple functionally related, horizontally transferred genes in the reduced genomes of two microsporidian parasites.</title>
        <authorList>
            <person name="Pombert J.-F."/>
            <person name="Selman M."/>
            <person name="Burki F."/>
            <person name="Bardell F.T."/>
            <person name="Farinelli L."/>
            <person name="Solter L.F."/>
            <person name="Whitman D.W."/>
            <person name="Weiss L.M."/>
            <person name="Corradi N."/>
            <person name="Keeling P.J."/>
        </authorList>
    </citation>
    <scope>NUCLEOTIDE SEQUENCE [LARGE SCALE GENOMIC DNA]</scope>
    <source>
        <strain evidence="2 3">ATCC 50506</strain>
    </source>
</reference>
<feature type="coiled-coil region" evidence="1">
    <location>
        <begin position="1"/>
        <end position="77"/>
    </location>
</feature>
<organism evidence="2 3">
    <name type="scientific">Encephalitozoon intestinalis (strain ATCC 50506)</name>
    <name type="common">Microsporidian parasite</name>
    <name type="synonym">Septata intestinalis</name>
    <dbReference type="NCBI Taxonomy" id="876142"/>
    <lineage>
        <taxon>Eukaryota</taxon>
        <taxon>Fungi</taxon>
        <taxon>Fungi incertae sedis</taxon>
        <taxon>Microsporidia</taxon>
        <taxon>Unikaryonidae</taxon>
        <taxon>Encephalitozoon</taxon>
    </lineage>
</organism>
<dbReference type="GeneID" id="9698315"/>
<sequence>MDDLKEKLDSLTREARSLNKELEKGYEEIKKLRAKVRELKEEIIEKDGKLEELTSCISRLRKKIEEKSKEVGNREKAIMNECRRKELLNGRILGSSRSQENYYISLEMKMLNERIEVMRRFILAIAERFGFDFEVFDDLTKISESLEDPVISALLDSISPRKRELSNKEKE</sequence>
<accession>E0S8B9</accession>
<keyword evidence="1" id="KW-0175">Coiled coil</keyword>
<protein>
    <submittedName>
        <fullName evidence="2">Uncharacterized protein</fullName>
    </submittedName>
</protein>
<proteinExistence type="predicted"/>
<name>E0S8B9_ENCIT</name>
<keyword evidence="3" id="KW-1185">Reference proteome</keyword>
<dbReference type="VEuPathDB" id="MicrosporidiaDB:Eint_081950"/>
<evidence type="ECO:0000313" key="3">
    <source>
        <dbReference type="Proteomes" id="UP000002313"/>
    </source>
</evidence>
<dbReference type="HOGENOM" id="CLU_1562865_0_0_1"/>
<dbReference type="EMBL" id="CP001949">
    <property type="protein sequence ID" value="ADM12125.1"/>
    <property type="molecule type" value="Genomic_DNA"/>
</dbReference>
<dbReference type="Gene3D" id="1.10.287.1490">
    <property type="match status" value="1"/>
</dbReference>
<evidence type="ECO:0000256" key="1">
    <source>
        <dbReference type="SAM" id="Coils"/>
    </source>
</evidence>
<reference evidence="2 3" key="1">
    <citation type="journal article" date="2010" name="Nat. Commun.">
        <title>The complete sequence of the smallest known nuclear genome from the microsporidian Encephalitozoon intestinalis.</title>
        <authorList>
            <person name="Corradi N."/>
            <person name="Pombert J.-F."/>
            <person name="Farinelli L."/>
            <person name="Didier E.S."/>
            <person name="Keeling P.J."/>
        </authorList>
    </citation>
    <scope>NUCLEOTIDE SEQUENCE [LARGE SCALE GENOMIC DNA]</scope>
    <source>
        <strain evidence="2 3">ATCC 50506</strain>
    </source>
</reference>
<gene>
    <name evidence="2" type="ORF">Eint_081950</name>
</gene>
<evidence type="ECO:0000313" key="2">
    <source>
        <dbReference type="EMBL" id="ADM12125.1"/>
    </source>
</evidence>
<dbReference type="RefSeq" id="XP_003073485.1">
    <property type="nucleotide sequence ID" value="XM_003073439.1"/>
</dbReference>
<dbReference type="OrthoDB" id="2191172at2759"/>